<dbReference type="InterPro" id="IPR040097">
    <property type="entry name" value="FAAL/FAAC"/>
</dbReference>
<evidence type="ECO:0000313" key="7">
    <source>
        <dbReference type="EMBL" id="ONM46407.1"/>
    </source>
</evidence>
<sequence>MQSTYVHHVRRQVATYGQTRSYTHLRETGNELGAETVTYRELDRDARSVAAWLAGRPEAAQPVVLLYHDGLAFLRAFLGCLYAGVVAVPAPLPHDERSAHRLAGIITDSGARLVLTTTDVGPLIAAATTATVATTDRRLADPDTWRIPDIDLGTIAFLQYTSGSTGTPKGVVVTHRNLMHNEATIAAIASAMNDTATAVSWIPHFHDMGLIGMLLGALYCGANLVFMAPTTFLKRPVRWLQAIDKYRATVTAAPNFAYDLITRRVTDEQLAELDLSTLEIACSGAEPIRERTIEATLQRFAPAGLRPTVFLPAYGLAEVTLMARAAAIDAAPVYLDIGRDTRLVGCGQPAHGIDLRIADPHTHQQLPPDTVGEIWIRSDSVTAGYWNRAEETQETFNAYLGNEGPFLRTGDLGLLHEDELFVAGRRKDLLIVNGRNIYPDDIEELVRALHPALNTGAGAAVCVDVGGRERLVVLQPCTTALQGDTTFAELTSAIKIAVARGFDIPAPNVVLVEPRSVHRTTSGKVQRSSMRTALLQHRLDGVLHEDLEPALSRSLTI</sequence>
<evidence type="ECO:0000256" key="3">
    <source>
        <dbReference type="ARBA" id="ARBA00022832"/>
    </source>
</evidence>
<keyword evidence="8" id="KW-1185">Reference proteome</keyword>
<dbReference type="PANTHER" id="PTHR22754:SF32">
    <property type="entry name" value="DISCO-INTERACTING PROTEIN 2"/>
    <property type="match status" value="1"/>
</dbReference>
<dbReference type="AlphaFoldDB" id="A0A1V2TA80"/>
<dbReference type="InterPro" id="IPR020845">
    <property type="entry name" value="AMP-binding_CS"/>
</dbReference>
<dbReference type="GO" id="GO:0005886">
    <property type="term" value="C:plasma membrane"/>
    <property type="evidence" value="ECO:0007669"/>
    <property type="project" value="TreeGrafter"/>
</dbReference>
<evidence type="ECO:0000256" key="5">
    <source>
        <dbReference type="SAM" id="Phobius"/>
    </source>
</evidence>
<dbReference type="GO" id="GO:0071766">
    <property type="term" value="P:Actinobacterium-type cell wall biogenesis"/>
    <property type="evidence" value="ECO:0007669"/>
    <property type="project" value="UniProtKB-ARBA"/>
</dbReference>
<dbReference type="STRING" id="1538463.B0T36_05945"/>
<dbReference type="EMBL" id="MUMY01000025">
    <property type="protein sequence ID" value="ONM46407.1"/>
    <property type="molecule type" value="Genomic_DNA"/>
</dbReference>
<comment type="caution">
    <text evidence="7">The sequence shown here is derived from an EMBL/GenBank/DDBJ whole genome shotgun (WGS) entry which is preliminary data.</text>
</comment>
<dbReference type="Gene3D" id="3.40.50.12780">
    <property type="entry name" value="N-terminal domain of ligase-like"/>
    <property type="match status" value="1"/>
</dbReference>
<name>A0A1V2TA80_9NOCA</name>
<dbReference type="InterPro" id="IPR045851">
    <property type="entry name" value="AMP-bd_C_sf"/>
</dbReference>
<protein>
    <submittedName>
        <fullName evidence="7">AMP-binding protein</fullName>
    </submittedName>
</protein>
<gene>
    <name evidence="7" type="ORF">B0T46_23175</name>
</gene>
<keyword evidence="5" id="KW-1133">Transmembrane helix</keyword>
<dbReference type="GO" id="GO:0070566">
    <property type="term" value="F:adenylyltransferase activity"/>
    <property type="evidence" value="ECO:0007669"/>
    <property type="project" value="TreeGrafter"/>
</dbReference>
<dbReference type="OrthoDB" id="3671040at2"/>
<dbReference type="PANTHER" id="PTHR22754">
    <property type="entry name" value="DISCO-INTERACTING PROTEIN 2 DIP2 -RELATED"/>
    <property type="match status" value="1"/>
</dbReference>
<evidence type="ECO:0000313" key="8">
    <source>
        <dbReference type="Proteomes" id="UP000188836"/>
    </source>
</evidence>
<dbReference type="GO" id="GO:0016874">
    <property type="term" value="F:ligase activity"/>
    <property type="evidence" value="ECO:0007669"/>
    <property type="project" value="UniProtKB-KW"/>
</dbReference>
<evidence type="ECO:0000259" key="6">
    <source>
        <dbReference type="Pfam" id="PF00501"/>
    </source>
</evidence>
<dbReference type="CDD" id="cd05931">
    <property type="entry name" value="FAAL"/>
    <property type="match status" value="1"/>
</dbReference>
<dbReference type="InterPro" id="IPR042099">
    <property type="entry name" value="ANL_N_sf"/>
</dbReference>
<evidence type="ECO:0000256" key="1">
    <source>
        <dbReference type="ARBA" id="ARBA00006432"/>
    </source>
</evidence>
<keyword evidence="3" id="KW-0276">Fatty acid metabolism</keyword>
<dbReference type="GO" id="GO:0006633">
    <property type="term" value="P:fatty acid biosynthetic process"/>
    <property type="evidence" value="ECO:0007669"/>
    <property type="project" value="TreeGrafter"/>
</dbReference>
<dbReference type="FunFam" id="3.40.50.12780:FF:000013">
    <property type="entry name" value="Long-chain-fatty-acid--AMP ligase FadD32"/>
    <property type="match status" value="1"/>
</dbReference>
<keyword evidence="2" id="KW-0436">Ligase</keyword>
<dbReference type="Gene3D" id="3.30.300.30">
    <property type="match status" value="1"/>
</dbReference>
<dbReference type="Proteomes" id="UP000188836">
    <property type="component" value="Unassembled WGS sequence"/>
</dbReference>
<keyword evidence="5" id="KW-0812">Transmembrane</keyword>
<dbReference type="SUPFAM" id="SSF56801">
    <property type="entry name" value="Acetyl-CoA synthetase-like"/>
    <property type="match status" value="1"/>
</dbReference>
<feature type="domain" description="AMP-dependent synthetase/ligase" evidence="6">
    <location>
        <begin position="24"/>
        <end position="386"/>
    </location>
</feature>
<dbReference type="InterPro" id="IPR000873">
    <property type="entry name" value="AMP-dep_synth/lig_dom"/>
</dbReference>
<keyword evidence="5" id="KW-0472">Membrane</keyword>
<evidence type="ECO:0000256" key="2">
    <source>
        <dbReference type="ARBA" id="ARBA00022598"/>
    </source>
</evidence>
<keyword evidence="4" id="KW-0443">Lipid metabolism</keyword>
<dbReference type="Pfam" id="PF00501">
    <property type="entry name" value="AMP-binding"/>
    <property type="match status" value="1"/>
</dbReference>
<organism evidence="7 8">
    <name type="scientific">Nocardia donostiensis</name>
    <dbReference type="NCBI Taxonomy" id="1538463"/>
    <lineage>
        <taxon>Bacteria</taxon>
        <taxon>Bacillati</taxon>
        <taxon>Actinomycetota</taxon>
        <taxon>Actinomycetes</taxon>
        <taxon>Mycobacteriales</taxon>
        <taxon>Nocardiaceae</taxon>
        <taxon>Nocardia</taxon>
    </lineage>
</organism>
<evidence type="ECO:0000256" key="4">
    <source>
        <dbReference type="ARBA" id="ARBA00023098"/>
    </source>
</evidence>
<comment type="similarity">
    <text evidence="1">Belongs to the ATP-dependent AMP-binding enzyme family.</text>
</comment>
<dbReference type="PROSITE" id="PS00455">
    <property type="entry name" value="AMP_BINDING"/>
    <property type="match status" value="1"/>
</dbReference>
<proteinExistence type="inferred from homology"/>
<dbReference type="RefSeq" id="WP_077120943.1">
    <property type="nucleotide sequence ID" value="NZ_MUKP01000037.1"/>
</dbReference>
<feature type="transmembrane region" description="Helical" evidence="5">
    <location>
        <begin position="208"/>
        <end position="228"/>
    </location>
</feature>
<reference evidence="7 8" key="1">
    <citation type="journal article" date="2016" name="Antonie Van Leeuwenhoek">
        <title>Nocardia donostiensis sp. nov., isolated from human respiratory specimens.</title>
        <authorList>
            <person name="Ercibengoa M."/>
            <person name="Bell M."/>
            <person name="Marimon J.M."/>
            <person name="Humrighouse B."/>
            <person name="Klenk H.P."/>
            <person name="Potter G."/>
            <person name="Perez-Trallero E."/>
        </authorList>
    </citation>
    <scope>NUCLEOTIDE SEQUENCE [LARGE SCALE GENOMIC DNA]</scope>
    <source>
        <strain evidence="7 8">X1655</strain>
    </source>
</reference>
<accession>A0A1V2TA80</accession>